<dbReference type="PANTHER" id="PTHR44520">
    <property type="entry name" value="RESPONSE REGULATOR RCP1-RELATED"/>
    <property type="match status" value="1"/>
</dbReference>
<dbReference type="RefSeq" id="WP_012942443.1">
    <property type="nucleotide sequence ID" value="NC_013743.1"/>
</dbReference>
<dbReference type="PANTHER" id="PTHR44520:SF2">
    <property type="entry name" value="RESPONSE REGULATOR RCP1"/>
    <property type="match status" value="1"/>
</dbReference>
<evidence type="ECO:0000259" key="2">
    <source>
        <dbReference type="PROSITE" id="PS50110"/>
    </source>
</evidence>
<dbReference type="STRING" id="543526.Htur_1247"/>
<dbReference type="InterPro" id="IPR052893">
    <property type="entry name" value="TCS_response_regulator"/>
</dbReference>
<dbReference type="PROSITE" id="PS50110">
    <property type="entry name" value="RESPONSE_REGULATORY"/>
    <property type="match status" value="1"/>
</dbReference>
<dbReference type="EMBL" id="CP001860">
    <property type="protein sequence ID" value="ADB60137.1"/>
    <property type="molecule type" value="Genomic_DNA"/>
</dbReference>
<evidence type="ECO:0000256" key="1">
    <source>
        <dbReference type="PROSITE-ProRule" id="PRU00169"/>
    </source>
</evidence>
<dbReference type="Gene3D" id="3.40.50.2300">
    <property type="match status" value="1"/>
</dbReference>
<organism evidence="3 4">
    <name type="scientific">Haloterrigena turkmenica (strain ATCC 51198 / DSM 5511 / JCM 9101 / NCIMB 13204 / VKM B-1734 / 4k)</name>
    <name type="common">Halococcus turkmenicus</name>
    <dbReference type="NCBI Taxonomy" id="543526"/>
    <lineage>
        <taxon>Archaea</taxon>
        <taxon>Methanobacteriati</taxon>
        <taxon>Methanobacteriota</taxon>
        <taxon>Stenosarchaea group</taxon>
        <taxon>Halobacteria</taxon>
        <taxon>Halobacteriales</taxon>
        <taxon>Natrialbaceae</taxon>
        <taxon>Haloterrigena</taxon>
    </lineage>
</organism>
<dbReference type="CDD" id="cd17557">
    <property type="entry name" value="REC_Rcp-like"/>
    <property type="match status" value="1"/>
</dbReference>
<dbReference type="eggNOG" id="arCOG02589">
    <property type="taxonomic scope" value="Archaea"/>
</dbReference>
<name>D2RPA3_HALTV</name>
<dbReference type="SMART" id="SM00448">
    <property type="entry name" value="REC"/>
    <property type="match status" value="1"/>
</dbReference>
<evidence type="ECO:0000313" key="4">
    <source>
        <dbReference type="Proteomes" id="UP000001903"/>
    </source>
</evidence>
<keyword evidence="4" id="KW-1185">Reference proteome</keyword>
<reference evidence="3 4" key="1">
    <citation type="journal article" date="2010" name="Stand. Genomic Sci.">
        <title>Complete genome sequence of Haloterrigena turkmenica type strain (4k).</title>
        <authorList>
            <person name="Saunders E."/>
            <person name="Tindall B.J."/>
            <person name="Fahnrich R."/>
            <person name="Lapidus A."/>
            <person name="Copeland A."/>
            <person name="Del Rio T.G."/>
            <person name="Lucas S."/>
            <person name="Chen F."/>
            <person name="Tice H."/>
            <person name="Cheng J.F."/>
            <person name="Han C."/>
            <person name="Detter J.C."/>
            <person name="Bruce D."/>
            <person name="Goodwin L."/>
            <person name="Chain P."/>
            <person name="Pitluck S."/>
            <person name="Pati A."/>
            <person name="Ivanova N."/>
            <person name="Mavromatis K."/>
            <person name="Chen A."/>
            <person name="Palaniappan K."/>
            <person name="Land M."/>
            <person name="Hauser L."/>
            <person name="Chang Y.J."/>
            <person name="Jeffries C.D."/>
            <person name="Brettin T."/>
            <person name="Rohde M."/>
            <person name="Goker M."/>
            <person name="Bristow J."/>
            <person name="Eisen J.A."/>
            <person name="Markowitz V."/>
            <person name="Hugenholtz P."/>
            <person name="Klenk H.P."/>
            <person name="Kyrpides N.C."/>
        </authorList>
    </citation>
    <scope>NUCLEOTIDE SEQUENCE [LARGE SCALE GENOMIC DNA]</scope>
    <source>
        <strain evidence="4">ATCC 51198 / DSM 5511 / JCM 9101 / NCIMB 13204 / VKM B-1734 / 4k</strain>
    </source>
</reference>
<dbReference type="Pfam" id="PF00072">
    <property type="entry name" value="Response_reg"/>
    <property type="match status" value="1"/>
</dbReference>
<keyword evidence="1" id="KW-0597">Phosphoprotein</keyword>
<sequence length="140" mass="15640">MSDPTYVGDILLIEDNPGDVRLTHEMFTEAGMYGTHYVANDGDDAVDFLHRRGDYGDAPRPNLILLDWYFPNTSGRTVLQAIKRDASLQHIPVVVLTGVLSEFHDLQSEQPGADAYVLKPIEPADLRRIVDEFSLGQELV</sequence>
<feature type="domain" description="Response regulatory" evidence="2">
    <location>
        <begin position="9"/>
        <end position="134"/>
    </location>
</feature>
<evidence type="ECO:0000313" key="3">
    <source>
        <dbReference type="EMBL" id="ADB60137.1"/>
    </source>
</evidence>
<protein>
    <submittedName>
        <fullName evidence="3">Response regulator receiver protein</fullName>
    </submittedName>
</protein>
<feature type="modified residue" description="4-aspartylphosphate" evidence="1">
    <location>
        <position position="67"/>
    </location>
</feature>
<accession>D2RPA3</accession>
<dbReference type="GO" id="GO:0000160">
    <property type="term" value="P:phosphorelay signal transduction system"/>
    <property type="evidence" value="ECO:0007669"/>
    <property type="project" value="InterPro"/>
</dbReference>
<dbReference type="AlphaFoldDB" id="D2RPA3"/>
<dbReference type="KEGG" id="htu:Htur_1247"/>
<dbReference type="InterPro" id="IPR001789">
    <property type="entry name" value="Sig_transdc_resp-reg_receiver"/>
</dbReference>
<dbReference type="OrthoDB" id="9652at2157"/>
<dbReference type="SUPFAM" id="SSF52172">
    <property type="entry name" value="CheY-like"/>
    <property type="match status" value="1"/>
</dbReference>
<dbReference type="HOGENOM" id="CLU_000445_69_17_2"/>
<dbReference type="InterPro" id="IPR011006">
    <property type="entry name" value="CheY-like_superfamily"/>
</dbReference>
<proteinExistence type="predicted"/>
<gene>
    <name evidence="3" type="ordered locus">Htur_1247</name>
</gene>
<dbReference type="GeneID" id="8741837"/>
<dbReference type="Proteomes" id="UP000001903">
    <property type="component" value="Chromosome"/>
</dbReference>